<dbReference type="InterPro" id="IPR052162">
    <property type="entry name" value="Sensor_kinase/Photoreceptor"/>
</dbReference>
<evidence type="ECO:0000256" key="3">
    <source>
        <dbReference type="ARBA" id="ARBA00022553"/>
    </source>
</evidence>
<evidence type="ECO:0000259" key="7">
    <source>
        <dbReference type="PROSITE" id="PS50113"/>
    </source>
</evidence>
<organism evidence="8 9">
    <name type="scientific">Serpentinicella alkaliphila</name>
    <dbReference type="NCBI Taxonomy" id="1734049"/>
    <lineage>
        <taxon>Bacteria</taxon>
        <taxon>Bacillati</taxon>
        <taxon>Bacillota</taxon>
        <taxon>Clostridia</taxon>
        <taxon>Peptostreptococcales</taxon>
        <taxon>Natronincolaceae</taxon>
        <taxon>Serpentinicella</taxon>
    </lineage>
</organism>
<reference evidence="8 9" key="1">
    <citation type="submission" date="2019-03" db="EMBL/GenBank/DDBJ databases">
        <title>Genomic Encyclopedia of Type Strains, Phase IV (KMG-IV): sequencing the most valuable type-strain genomes for metagenomic binning, comparative biology and taxonomic classification.</title>
        <authorList>
            <person name="Goeker M."/>
        </authorList>
    </citation>
    <scope>NUCLEOTIDE SEQUENCE [LARGE SCALE GENOMIC DNA]</scope>
    <source>
        <strain evidence="8 9">DSM 100013</strain>
    </source>
</reference>
<dbReference type="InterPro" id="IPR035965">
    <property type="entry name" value="PAS-like_dom_sf"/>
</dbReference>
<dbReference type="SMART" id="SM00091">
    <property type="entry name" value="PAS"/>
    <property type="match status" value="1"/>
</dbReference>
<proteinExistence type="predicted"/>
<dbReference type="InterPro" id="IPR025847">
    <property type="entry name" value="MEDS_domain"/>
</dbReference>
<evidence type="ECO:0000256" key="4">
    <source>
        <dbReference type="ARBA" id="ARBA00022679"/>
    </source>
</evidence>
<dbReference type="InterPro" id="IPR013655">
    <property type="entry name" value="PAS_fold_3"/>
</dbReference>
<dbReference type="EMBL" id="SLYC01000015">
    <property type="protein sequence ID" value="TCQ02491.1"/>
    <property type="molecule type" value="Genomic_DNA"/>
</dbReference>
<evidence type="ECO:0000256" key="2">
    <source>
        <dbReference type="ARBA" id="ARBA00012438"/>
    </source>
</evidence>
<dbReference type="InterPro" id="IPR036097">
    <property type="entry name" value="HisK_dim/P_sf"/>
</dbReference>
<evidence type="ECO:0000256" key="5">
    <source>
        <dbReference type="ARBA" id="ARBA00022777"/>
    </source>
</evidence>
<evidence type="ECO:0000259" key="6">
    <source>
        <dbReference type="PROSITE" id="PS50112"/>
    </source>
</evidence>
<dbReference type="CDD" id="cd00130">
    <property type="entry name" value="PAS"/>
    <property type="match status" value="1"/>
</dbReference>
<feature type="domain" description="PAS" evidence="6">
    <location>
        <begin position="227"/>
        <end position="299"/>
    </location>
</feature>
<comment type="caution">
    <text evidence="8">The sequence shown here is derived from an EMBL/GenBank/DDBJ whole genome shotgun (WGS) entry which is preliminary data.</text>
</comment>
<evidence type="ECO:0000313" key="8">
    <source>
        <dbReference type="EMBL" id="TCQ02491.1"/>
    </source>
</evidence>
<keyword evidence="3" id="KW-0597">Phosphoprotein</keyword>
<protein>
    <recommendedName>
        <fullName evidence="2">histidine kinase</fullName>
        <ecNumber evidence="2">2.7.13.3</ecNumber>
    </recommendedName>
</protein>
<dbReference type="InterPro" id="IPR003661">
    <property type="entry name" value="HisK_dim/P_dom"/>
</dbReference>
<dbReference type="SUPFAM" id="SSF55785">
    <property type="entry name" value="PYP-like sensor domain (PAS domain)"/>
    <property type="match status" value="1"/>
</dbReference>
<dbReference type="InterPro" id="IPR000700">
    <property type="entry name" value="PAS-assoc_C"/>
</dbReference>
<dbReference type="Pfam" id="PF08447">
    <property type="entry name" value="PAS_3"/>
    <property type="match status" value="1"/>
</dbReference>
<dbReference type="GO" id="GO:0000155">
    <property type="term" value="F:phosphorelay sensor kinase activity"/>
    <property type="evidence" value="ECO:0007669"/>
    <property type="project" value="InterPro"/>
</dbReference>
<dbReference type="PROSITE" id="PS50112">
    <property type="entry name" value="PAS"/>
    <property type="match status" value="1"/>
</dbReference>
<dbReference type="EC" id="2.7.13.3" evidence="2"/>
<dbReference type="CDD" id="cd00082">
    <property type="entry name" value="HisKA"/>
    <property type="match status" value="1"/>
</dbReference>
<dbReference type="RefSeq" id="WP_165913675.1">
    <property type="nucleotide sequence ID" value="NZ_CP058648.1"/>
</dbReference>
<keyword evidence="5" id="KW-0418">Kinase</keyword>
<dbReference type="PANTHER" id="PTHR43304:SF1">
    <property type="entry name" value="PAC DOMAIN-CONTAINING PROTEIN"/>
    <property type="match status" value="1"/>
</dbReference>
<dbReference type="NCBIfam" id="TIGR00229">
    <property type="entry name" value="sensory_box"/>
    <property type="match status" value="1"/>
</dbReference>
<dbReference type="Pfam" id="PF00512">
    <property type="entry name" value="HisKA"/>
    <property type="match status" value="1"/>
</dbReference>
<keyword evidence="9" id="KW-1185">Reference proteome</keyword>
<name>A0A4R2TH45_9FIRM</name>
<evidence type="ECO:0000256" key="1">
    <source>
        <dbReference type="ARBA" id="ARBA00000085"/>
    </source>
</evidence>
<dbReference type="SUPFAM" id="SSF47384">
    <property type="entry name" value="Homodimeric domain of signal transducing histidine kinase"/>
    <property type="match status" value="1"/>
</dbReference>
<dbReference type="Pfam" id="PF14417">
    <property type="entry name" value="MEDS"/>
    <property type="match status" value="1"/>
</dbReference>
<dbReference type="PROSITE" id="PS50113">
    <property type="entry name" value="PAC"/>
    <property type="match status" value="1"/>
</dbReference>
<feature type="domain" description="PAC" evidence="7">
    <location>
        <begin position="303"/>
        <end position="357"/>
    </location>
</feature>
<gene>
    <name evidence="8" type="ORF">EDD79_10158</name>
</gene>
<dbReference type="PANTHER" id="PTHR43304">
    <property type="entry name" value="PHYTOCHROME-LIKE PROTEIN CPH1"/>
    <property type="match status" value="1"/>
</dbReference>
<dbReference type="Proteomes" id="UP000295504">
    <property type="component" value="Unassembled WGS sequence"/>
</dbReference>
<keyword evidence="4" id="KW-0808">Transferase</keyword>
<dbReference type="InterPro" id="IPR000014">
    <property type="entry name" value="PAS"/>
</dbReference>
<accession>A0A4R2TH45</accession>
<comment type="catalytic activity">
    <reaction evidence="1">
        <text>ATP + protein L-histidine = ADP + protein N-phospho-L-histidine.</text>
        <dbReference type="EC" id="2.7.13.3"/>
    </reaction>
</comment>
<sequence>MVKNDLYNEYSSIGYGDHICLFYATIEDYKYVAINYIIDGLINNNKVVCVVHEYPKDLLIQDLIYKNIDANKFINVGQLEIFSINDKYLGENGFVISNWHEKQQSAINEGYKGIRVMGEAIFALHEDYGLDKLMEYELKCNSIDRDKQVAMCIYNKKEFPEYVLEDMAHKHSVIINERQLIKPNPYFIGYDKLVEQYMKKIAMKKHLSLGVSNKYPIGTNSIKKNREAAILKHVISSTGDGVWEWDLQTTKVFLNESFLRMLGYPNKEVIVESKRLLRLVHPEDSFAFRKQVEECFKQEVENIDYELRIKDAKGNWVWFNIRGTVTERDDVSGEALKAVGVFINISEKRKIKEELDLKNNLDKIKTDYFTNLSHELRTPLNVIFGSLQLQNMYMKNDASSEYIDKYIKIHKRMKQNCYRL</sequence>
<evidence type="ECO:0000313" key="9">
    <source>
        <dbReference type="Proteomes" id="UP000295504"/>
    </source>
</evidence>
<dbReference type="Gene3D" id="3.30.450.20">
    <property type="entry name" value="PAS domain"/>
    <property type="match status" value="1"/>
</dbReference>
<dbReference type="Gene3D" id="1.10.287.130">
    <property type="match status" value="1"/>
</dbReference>
<dbReference type="AlphaFoldDB" id="A0A4R2TH45"/>